<organism evidence="1 2">
    <name type="scientific">Acidithiobacillus montserratensis</name>
    <dbReference type="NCBI Taxonomy" id="2729135"/>
    <lineage>
        <taxon>Bacteria</taxon>
        <taxon>Pseudomonadati</taxon>
        <taxon>Pseudomonadota</taxon>
        <taxon>Acidithiobacillia</taxon>
        <taxon>Acidithiobacillales</taxon>
        <taxon>Acidithiobacillaceae</taxon>
        <taxon>Acidithiobacillus</taxon>
    </lineage>
</organism>
<keyword evidence="2" id="KW-1185">Reference proteome</keyword>
<name>A0ACD5HET3_9PROT</name>
<accession>A0ACD5HET3</accession>
<proteinExistence type="predicted"/>
<protein>
    <submittedName>
        <fullName evidence="1">Integrase</fullName>
    </submittedName>
</protein>
<dbReference type="EMBL" id="CP127526">
    <property type="protein sequence ID" value="XRI73440.1"/>
    <property type="molecule type" value="Genomic_DNA"/>
</dbReference>
<gene>
    <name evidence="1" type="ORF">HHS34_013510</name>
</gene>
<reference evidence="1 2" key="1">
    <citation type="journal article" date="2021" name="ISME J.">
        <title>Genomic evolution of the class Acidithiobacillia: deep-branching Proteobacteria living in extreme acidic conditions.</title>
        <authorList>
            <person name="Moya-Beltran A."/>
            <person name="Beard S."/>
            <person name="Rojas-Villalobos C."/>
            <person name="Issotta F."/>
            <person name="Gallardo Y."/>
            <person name="Ulloa R."/>
            <person name="Giaveno A."/>
            <person name="Degli Esposti M."/>
            <person name="Johnson D.B."/>
            <person name="Quatrini R."/>
        </authorList>
    </citation>
    <scope>NUCLEOTIDE SEQUENCE [LARGE SCALE GENOMIC DNA]</scope>
    <source>
        <strain evidence="1 2">GG1-14</strain>
    </source>
</reference>
<dbReference type="Proteomes" id="UP001195965">
    <property type="component" value="Chromosome"/>
</dbReference>
<evidence type="ECO:0000313" key="2">
    <source>
        <dbReference type="Proteomes" id="UP001195965"/>
    </source>
</evidence>
<sequence length="669" mass="75909">MSNIVHFVPKVGVSAKDNLAEFIECCRSQLTVFGDTLPFDSNVWDVSSTIELKATTHRTRLKFSTMDSSSRSEWVPMASPFLSFAKAYLRYRQALSPVKGFGERLGALRVLDYVLQGLHPSELNGEHLNRAVNVLRERYSPAMAYNTSRQLETIVGFMADHQLLHHAFIWRTPLVSRLDKRVRVGAEFDRHRIEKMPSPAAFNALGTIFSMASEPVDVLVSSVAALLCAAPNRINEILLLPEQCEVTGSDTSGQSIYGLRWWPAKGSEPMIKWVLPSMTDVVKDAIAKLRALSAPGRKIAAWYEAHPGQLYLPESLEHLRHREWLTLAELAEVLSEESAFKPHQFCTSYKVPTELRKSSDQNNLTSHVQFKDIEQTLLSLLPTGFPWVNKELRLRFSQALFVLNRNQLTPHKSTYRSIIHPVMHGDIGSRFGRILNRSIFEKFGFREDDGSPIQLHTHQFRHYLNTLAQMSGLSQMDIAKWSGRKDVRQNSAYDHLSDRDVMALARETARTSQKGFSVLGRIRPDTLIRRDEFARLKVPTAHTTEYGYCIHDFAMLPCHLHQDCLNCDEQICVKGDEAETQALRRFRDETRRLLAEATLAEADCEYGANKWVAYQRRTLARIDQLCAILEDPNVPVGAVIMSAAVAPASRLEQALEQRKNLSETKPERD</sequence>
<evidence type="ECO:0000313" key="1">
    <source>
        <dbReference type="EMBL" id="XRI73440.1"/>
    </source>
</evidence>